<evidence type="ECO:0000313" key="2">
    <source>
        <dbReference type="Proteomes" id="UP000695562"/>
    </source>
</evidence>
<reference evidence="1" key="1">
    <citation type="submission" date="2020-01" db="EMBL/GenBank/DDBJ databases">
        <title>Development of genomics and gene disruption for Polysphondylium violaceum indicates a role for the polyketide synthase stlB in stalk morphogenesis.</title>
        <authorList>
            <person name="Narita B."/>
            <person name="Kawabe Y."/>
            <person name="Kin K."/>
            <person name="Saito T."/>
            <person name="Gibbs R."/>
            <person name="Kuspa A."/>
            <person name="Muzny D."/>
            <person name="Queller D."/>
            <person name="Richards S."/>
            <person name="Strassman J."/>
            <person name="Sucgang R."/>
            <person name="Worley K."/>
            <person name="Schaap P."/>
        </authorList>
    </citation>
    <scope>NUCLEOTIDE SEQUENCE</scope>
    <source>
        <strain evidence="1">QSvi11</strain>
    </source>
</reference>
<organism evidence="1 2">
    <name type="scientific">Polysphondylium violaceum</name>
    <dbReference type="NCBI Taxonomy" id="133409"/>
    <lineage>
        <taxon>Eukaryota</taxon>
        <taxon>Amoebozoa</taxon>
        <taxon>Evosea</taxon>
        <taxon>Eumycetozoa</taxon>
        <taxon>Dictyostelia</taxon>
        <taxon>Dictyosteliales</taxon>
        <taxon>Dictyosteliaceae</taxon>
        <taxon>Polysphondylium</taxon>
    </lineage>
</organism>
<dbReference type="AlphaFoldDB" id="A0A8J4V3A7"/>
<comment type="caution">
    <text evidence="1">The sequence shown here is derived from an EMBL/GenBank/DDBJ whole genome shotgun (WGS) entry which is preliminary data.</text>
</comment>
<accession>A0A8J4V3A7</accession>
<sequence>MPMYSDFECGKPQRYFEGITKVLVGSHVYEGGRVFKNTLMAPGYSRSLLIESMSRKHDRVLYPTTNLQKLKEITPNNRASLSTFYCYYSGCDFTIRVHYRPQKGLRSYFSPFRRSLSPDYFDPLKPISLQTFVHNIPASKGTPSKYQILFTPLAFNGVSTSNITILLDYTCFGEKESIMCIQSDNKSFIGWLN</sequence>
<dbReference type="EMBL" id="AJWJ01000642">
    <property type="protein sequence ID" value="KAF2069554.1"/>
    <property type="molecule type" value="Genomic_DNA"/>
</dbReference>
<name>A0A8J4V3A7_9MYCE</name>
<proteinExistence type="predicted"/>
<dbReference type="Proteomes" id="UP000695562">
    <property type="component" value="Unassembled WGS sequence"/>
</dbReference>
<evidence type="ECO:0000313" key="1">
    <source>
        <dbReference type="EMBL" id="KAF2069554.1"/>
    </source>
</evidence>
<keyword evidence="2" id="KW-1185">Reference proteome</keyword>
<protein>
    <submittedName>
        <fullName evidence="1">Uncharacterized protein</fullName>
    </submittedName>
</protein>
<gene>
    <name evidence="1" type="ORF">CYY_009131</name>
</gene>